<sequence length="99" mass="10738">MSFPTDDANRRTDESGDPTVVHRGFDWSDTDPIEAIVETLTAATGVSATEIDPLQYSVDYDALDRLVRSSTDRRVAVSFPHGDRVVTVTGAGDVYCAES</sequence>
<dbReference type="Pfam" id="PF18545">
    <property type="entry name" value="HalOD1"/>
    <property type="match status" value="1"/>
</dbReference>
<evidence type="ECO:0000313" key="4">
    <source>
        <dbReference type="Proteomes" id="UP001596388"/>
    </source>
</evidence>
<dbReference type="GeneID" id="79268891"/>
<protein>
    <submittedName>
        <fullName evidence="3">HalOD1 output domain-containing protein</fullName>
    </submittedName>
</protein>
<proteinExistence type="predicted"/>
<dbReference type="EMBL" id="JBHTAG010000002">
    <property type="protein sequence ID" value="MFC7097207.1"/>
    <property type="molecule type" value="Genomic_DNA"/>
</dbReference>
<accession>A0ABD5WY65</accession>
<reference evidence="3 4" key="1">
    <citation type="journal article" date="2019" name="Int. J. Syst. Evol. Microbiol.">
        <title>The Global Catalogue of Microorganisms (GCM) 10K type strain sequencing project: providing services to taxonomists for standard genome sequencing and annotation.</title>
        <authorList>
            <consortium name="The Broad Institute Genomics Platform"/>
            <consortium name="The Broad Institute Genome Sequencing Center for Infectious Disease"/>
            <person name="Wu L."/>
            <person name="Ma J."/>
        </authorList>
    </citation>
    <scope>NUCLEOTIDE SEQUENCE [LARGE SCALE GENOMIC DNA]</scope>
    <source>
        <strain evidence="3 4">DT55</strain>
    </source>
</reference>
<evidence type="ECO:0000256" key="1">
    <source>
        <dbReference type="SAM" id="MobiDB-lite"/>
    </source>
</evidence>
<feature type="domain" description="Halobacterial output" evidence="2">
    <location>
        <begin position="29"/>
        <end position="95"/>
    </location>
</feature>
<dbReference type="RefSeq" id="WP_276238317.1">
    <property type="nucleotide sequence ID" value="NZ_CP119989.1"/>
</dbReference>
<organism evidence="3 4">
    <name type="scientific">Halobaculum marinum</name>
    <dbReference type="NCBI Taxonomy" id="3031996"/>
    <lineage>
        <taxon>Archaea</taxon>
        <taxon>Methanobacteriati</taxon>
        <taxon>Methanobacteriota</taxon>
        <taxon>Stenosarchaea group</taxon>
        <taxon>Halobacteria</taxon>
        <taxon>Halobacteriales</taxon>
        <taxon>Haloferacaceae</taxon>
        <taxon>Halobaculum</taxon>
    </lineage>
</organism>
<dbReference type="InterPro" id="IPR040624">
    <property type="entry name" value="HalOD1"/>
</dbReference>
<evidence type="ECO:0000313" key="3">
    <source>
        <dbReference type="EMBL" id="MFC7097207.1"/>
    </source>
</evidence>
<keyword evidence="4" id="KW-1185">Reference proteome</keyword>
<gene>
    <name evidence="3" type="ORF">ACFQKD_07805</name>
</gene>
<dbReference type="AlphaFoldDB" id="A0ABD5WY65"/>
<evidence type="ECO:0000259" key="2">
    <source>
        <dbReference type="Pfam" id="PF18545"/>
    </source>
</evidence>
<comment type="caution">
    <text evidence="3">The sequence shown here is derived from an EMBL/GenBank/DDBJ whole genome shotgun (WGS) entry which is preliminary data.</text>
</comment>
<feature type="region of interest" description="Disordered" evidence="1">
    <location>
        <begin position="1"/>
        <end position="24"/>
    </location>
</feature>
<dbReference type="Proteomes" id="UP001596388">
    <property type="component" value="Unassembled WGS sequence"/>
</dbReference>
<name>A0ABD5WY65_9EURY</name>